<evidence type="ECO:0000256" key="1">
    <source>
        <dbReference type="ARBA" id="ARBA00022553"/>
    </source>
</evidence>
<keyword evidence="5" id="KW-1185">Reference proteome</keyword>
<dbReference type="PANTHER" id="PTHR44591:SF23">
    <property type="entry name" value="CHEY SUBFAMILY"/>
    <property type="match status" value="1"/>
</dbReference>
<gene>
    <name evidence="4" type="ORF">HH303_08295</name>
</gene>
<feature type="domain" description="Response regulatory" evidence="3">
    <location>
        <begin position="4"/>
        <end position="126"/>
    </location>
</feature>
<dbReference type="SMART" id="SM00448">
    <property type="entry name" value="REC"/>
    <property type="match status" value="1"/>
</dbReference>
<dbReference type="InterPro" id="IPR001789">
    <property type="entry name" value="Sig_transdc_resp-reg_receiver"/>
</dbReference>
<evidence type="ECO:0000256" key="2">
    <source>
        <dbReference type="PROSITE-ProRule" id="PRU00169"/>
    </source>
</evidence>
<comment type="caution">
    <text evidence="4">The sequence shown here is derived from an EMBL/GenBank/DDBJ whole genome shotgun (WGS) entry which is preliminary data.</text>
</comment>
<dbReference type="Pfam" id="PF00072">
    <property type="entry name" value="Response_reg"/>
    <property type="match status" value="1"/>
</dbReference>
<dbReference type="GO" id="GO:0000160">
    <property type="term" value="P:phosphorelay signal transduction system"/>
    <property type="evidence" value="ECO:0007669"/>
    <property type="project" value="InterPro"/>
</dbReference>
<dbReference type="CDD" id="cd00156">
    <property type="entry name" value="REC"/>
    <property type="match status" value="1"/>
</dbReference>
<dbReference type="Proteomes" id="UP000539372">
    <property type="component" value="Unassembled WGS sequence"/>
</dbReference>
<evidence type="ECO:0000259" key="3">
    <source>
        <dbReference type="PROSITE" id="PS50110"/>
    </source>
</evidence>
<dbReference type="PANTHER" id="PTHR44591">
    <property type="entry name" value="STRESS RESPONSE REGULATOR PROTEIN 1"/>
    <property type="match status" value="1"/>
</dbReference>
<evidence type="ECO:0000313" key="5">
    <source>
        <dbReference type="Proteomes" id="UP000539372"/>
    </source>
</evidence>
<dbReference type="PROSITE" id="PS50110">
    <property type="entry name" value="RESPONSE_REGULATORY"/>
    <property type="match status" value="1"/>
</dbReference>
<dbReference type="AlphaFoldDB" id="A0A7Y0E108"/>
<dbReference type="Gene3D" id="3.40.50.2300">
    <property type="match status" value="1"/>
</dbReference>
<keyword evidence="1 2" id="KW-0597">Phosphoprotein</keyword>
<reference evidence="4 5" key="1">
    <citation type="submission" date="2020-04" db="EMBL/GenBank/DDBJ databases">
        <title>Rhodospirillaceae bacterium KN72 isolated from deep sea.</title>
        <authorList>
            <person name="Zhang D.-C."/>
        </authorList>
    </citation>
    <scope>NUCLEOTIDE SEQUENCE [LARGE SCALE GENOMIC DNA]</scope>
    <source>
        <strain evidence="4 5">KN72</strain>
    </source>
</reference>
<evidence type="ECO:0000313" key="4">
    <source>
        <dbReference type="EMBL" id="NMM44476.1"/>
    </source>
</evidence>
<dbReference type="InterPro" id="IPR050595">
    <property type="entry name" value="Bact_response_regulator"/>
</dbReference>
<name>A0A7Y0E108_9PROT</name>
<feature type="modified residue" description="4-aspartylphosphate" evidence="2">
    <location>
        <position position="56"/>
    </location>
</feature>
<dbReference type="EMBL" id="JABBNT010000002">
    <property type="protein sequence ID" value="NMM44476.1"/>
    <property type="molecule type" value="Genomic_DNA"/>
</dbReference>
<dbReference type="RefSeq" id="WP_169624759.1">
    <property type="nucleotide sequence ID" value="NZ_JABBNT010000002.1"/>
</dbReference>
<organism evidence="4 5">
    <name type="scientific">Pacificispira spongiicola</name>
    <dbReference type="NCBI Taxonomy" id="2729598"/>
    <lineage>
        <taxon>Bacteria</taxon>
        <taxon>Pseudomonadati</taxon>
        <taxon>Pseudomonadota</taxon>
        <taxon>Alphaproteobacteria</taxon>
        <taxon>Rhodospirillales</taxon>
        <taxon>Rhodospirillaceae</taxon>
        <taxon>Pacificispira</taxon>
    </lineage>
</organism>
<dbReference type="SUPFAM" id="SSF52172">
    <property type="entry name" value="CheY-like"/>
    <property type="match status" value="1"/>
</dbReference>
<accession>A0A7Y0E108</accession>
<proteinExistence type="predicted"/>
<dbReference type="InterPro" id="IPR011006">
    <property type="entry name" value="CheY-like_superfamily"/>
</dbReference>
<protein>
    <submittedName>
        <fullName evidence="4">Response regulator</fullName>
    </submittedName>
</protein>
<sequence length="130" mass="14066">MRRTILIIEDDADIRALLVRFCERLGFQASVIAESRFFDASFDLAQQEAIVGVITDIFMPGKSGIEVIQEIKERTPDVKVVAISGGWSVDGSMNDALTAAQKLGVDAALPKPFTQDQLKEALATAGVVLD</sequence>